<dbReference type="PROSITE" id="PS50011">
    <property type="entry name" value="PROTEIN_KINASE_DOM"/>
    <property type="match status" value="1"/>
</dbReference>
<evidence type="ECO:0000256" key="7">
    <source>
        <dbReference type="ARBA" id="ARBA00023134"/>
    </source>
</evidence>
<evidence type="ECO:0000256" key="9">
    <source>
        <dbReference type="ARBA" id="ARBA00023170"/>
    </source>
</evidence>
<dbReference type="PRINTS" id="PR00255">
    <property type="entry name" value="NATPEPTIDER"/>
</dbReference>
<evidence type="ECO:0000313" key="16">
    <source>
        <dbReference type="Proteomes" id="UP000245119"/>
    </source>
</evidence>
<dbReference type="Pfam" id="PF01094">
    <property type="entry name" value="ANF_receptor"/>
    <property type="match status" value="1"/>
</dbReference>
<feature type="domain" description="Protein kinase" evidence="14">
    <location>
        <begin position="458"/>
        <end position="629"/>
    </location>
</feature>
<dbReference type="CDD" id="cd06352">
    <property type="entry name" value="PBP1_NPR_GC-like"/>
    <property type="match status" value="1"/>
</dbReference>
<evidence type="ECO:0000256" key="1">
    <source>
        <dbReference type="ARBA" id="ARBA00004479"/>
    </source>
</evidence>
<keyword evidence="9" id="KW-0675">Receptor</keyword>
<dbReference type="GO" id="GO:0004672">
    <property type="term" value="F:protein kinase activity"/>
    <property type="evidence" value="ECO:0007669"/>
    <property type="project" value="InterPro"/>
</dbReference>
<evidence type="ECO:0000256" key="2">
    <source>
        <dbReference type="ARBA" id="ARBA00012202"/>
    </source>
</evidence>
<dbReference type="GO" id="GO:0005886">
    <property type="term" value="C:plasma membrane"/>
    <property type="evidence" value="ECO:0007669"/>
    <property type="project" value="TreeGrafter"/>
</dbReference>
<protein>
    <recommendedName>
        <fullName evidence="2">guanylate cyclase</fullName>
        <ecNumber evidence="2">4.6.1.2</ecNumber>
    </recommendedName>
</protein>
<dbReference type="STRING" id="400727.A0A2T7PIX6"/>
<feature type="transmembrane region" description="Helical" evidence="13">
    <location>
        <begin position="401"/>
        <end position="424"/>
    </location>
</feature>
<dbReference type="InterPro" id="IPR001170">
    <property type="entry name" value="ANPR/GUC"/>
</dbReference>
<evidence type="ECO:0000256" key="10">
    <source>
        <dbReference type="ARBA" id="ARBA00023180"/>
    </source>
</evidence>
<dbReference type="PANTHER" id="PTHR11920:SF501">
    <property type="entry name" value="GUANYLATE CYCLASE 32E"/>
    <property type="match status" value="1"/>
</dbReference>
<dbReference type="InterPro" id="IPR028082">
    <property type="entry name" value="Peripla_BP_I"/>
</dbReference>
<keyword evidence="7" id="KW-0342">GTP-binding</keyword>
<keyword evidence="6 13" id="KW-1133">Transmembrane helix</keyword>
<dbReference type="Gene3D" id="1.10.510.10">
    <property type="entry name" value="Transferase(Phosphotransferase) domain 1"/>
    <property type="match status" value="1"/>
</dbReference>
<name>A0A2T7PIX6_POMCA</name>
<dbReference type="EMBL" id="PZQS01000003">
    <property type="protein sequence ID" value="PVD33386.1"/>
    <property type="molecule type" value="Genomic_DNA"/>
</dbReference>
<dbReference type="OrthoDB" id="6142301at2759"/>
<dbReference type="EC" id="4.6.1.2" evidence="2"/>
<accession>A0A2T7PIX6</accession>
<dbReference type="Proteomes" id="UP000245119">
    <property type="component" value="Linkage Group LG3"/>
</dbReference>
<evidence type="ECO:0000256" key="13">
    <source>
        <dbReference type="SAM" id="Phobius"/>
    </source>
</evidence>
<evidence type="ECO:0000256" key="5">
    <source>
        <dbReference type="ARBA" id="ARBA00022741"/>
    </source>
</evidence>
<dbReference type="GO" id="GO:0007168">
    <property type="term" value="P:receptor guanylyl cyclase signaling pathway"/>
    <property type="evidence" value="ECO:0007669"/>
    <property type="project" value="TreeGrafter"/>
</dbReference>
<evidence type="ECO:0000313" key="15">
    <source>
        <dbReference type="EMBL" id="PVD33386.1"/>
    </source>
</evidence>
<keyword evidence="4" id="KW-0732">Signal</keyword>
<dbReference type="InterPro" id="IPR000719">
    <property type="entry name" value="Prot_kinase_dom"/>
</dbReference>
<gene>
    <name evidence="15" type="ORF">C0Q70_04642</name>
</gene>
<dbReference type="AlphaFoldDB" id="A0A2T7PIX6"/>
<dbReference type="InterPro" id="IPR001245">
    <property type="entry name" value="Ser-Thr/Tyr_kinase_cat_dom"/>
</dbReference>
<evidence type="ECO:0000256" key="11">
    <source>
        <dbReference type="ARBA" id="ARBA00023239"/>
    </source>
</evidence>
<evidence type="ECO:0000256" key="8">
    <source>
        <dbReference type="ARBA" id="ARBA00023136"/>
    </source>
</evidence>
<evidence type="ECO:0000256" key="6">
    <source>
        <dbReference type="ARBA" id="ARBA00022989"/>
    </source>
</evidence>
<proteinExistence type="predicted"/>
<dbReference type="InterPro" id="IPR001828">
    <property type="entry name" value="ANF_lig-bd_rcpt"/>
</dbReference>
<dbReference type="Gene3D" id="3.40.50.2300">
    <property type="match status" value="2"/>
</dbReference>
<keyword evidence="10" id="KW-0325">Glycoprotein</keyword>
<dbReference type="SUPFAM" id="SSF53822">
    <property type="entry name" value="Periplasmic binding protein-like I"/>
    <property type="match status" value="1"/>
</dbReference>
<comment type="caution">
    <text evidence="15">The sequence shown here is derived from an EMBL/GenBank/DDBJ whole genome shotgun (WGS) entry which is preliminary data.</text>
</comment>
<evidence type="ECO:0000259" key="14">
    <source>
        <dbReference type="PROSITE" id="PS50011"/>
    </source>
</evidence>
<organism evidence="15 16">
    <name type="scientific">Pomacea canaliculata</name>
    <name type="common">Golden apple snail</name>
    <dbReference type="NCBI Taxonomy" id="400727"/>
    <lineage>
        <taxon>Eukaryota</taxon>
        <taxon>Metazoa</taxon>
        <taxon>Spiralia</taxon>
        <taxon>Lophotrochozoa</taxon>
        <taxon>Mollusca</taxon>
        <taxon>Gastropoda</taxon>
        <taxon>Caenogastropoda</taxon>
        <taxon>Architaenioglossa</taxon>
        <taxon>Ampullarioidea</taxon>
        <taxon>Ampullariidae</taxon>
        <taxon>Pomacea</taxon>
    </lineage>
</organism>
<keyword evidence="16" id="KW-1185">Reference proteome</keyword>
<evidence type="ECO:0000256" key="4">
    <source>
        <dbReference type="ARBA" id="ARBA00022729"/>
    </source>
</evidence>
<dbReference type="GO" id="GO:0004016">
    <property type="term" value="F:adenylate cyclase activity"/>
    <property type="evidence" value="ECO:0007669"/>
    <property type="project" value="TreeGrafter"/>
</dbReference>
<dbReference type="PANTHER" id="PTHR11920">
    <property type="entry name" value="GUANYLYL CYCLASE"/>
    <property type="match status" value="1"/>
</dbReference>
<comment type="subcellular location">
    <subcellularLocation>
        <location evidence="1">Membrane</location>
        <topology evidence="1">Single-pass type I membrane protein</topology>
    </subcellularLocation>
</comment>
<dbReference type="Pfam" id="PF07714">
    <property type="entry name" value="PK_Tyr_Ser-Thr"/>
    <property type="match status" value="1"/>
</dbReference>
<dbReference type="SUPFAM" id="SSF56112">
    <property type="entry name" value="Protein kinase-like (PK-like)"/>
    <property type="match status" value="1"/>
</dbReference>
<sequence>MDCPDGVTWIDCACSPKLSLGRLVEVIRVVIPDVIIGPPCTSAMIPVADLGSFFNVPVFSWISNEHTLDNKTRASTLVRTLPPLSSLGNLLLSVCRNLDWHTISIISTLGGMTEGIADYFKEILDNSEFFLARHFDRVNTSLTVESIRRMYAFIKGEARIVFLIVPMEELRTYMLAAHDMDMTSGDFQFLFTRQMIAEDGFVKLLQGKGLWERGDGRDSDAYQAYKNLLYFTFSFMLEYYDNTVDAYNASVRVFGQHPNMPTFEMPDRYARFLHDTFYLYCLAANITRQRNQTVDGANIFKTSTEIGFNGMTGYVHLDNEADRLPSYLVWDMDLDGSFRVIMQIAHNFYNNSITNITYPDGVLEIHWGNGMSYSEGYIPLDSPVCGFRNEKCPENSTAKTVIPAVLVSVMLAVVIVFFILFRWWKKEQKLYSKTWRVLWKDLKFETRDQMITGHNGSHSTVNSDDHGGCSSVNSSFRLNVPSHQAYYCKTAMYGNERVVVRMIRKKNIRFDRKLLEELHLLTHSKNPNLTQFFGVCTDPPNLCILWEYCNKGSVQDVIHNSYNNYELDSLFQFSIALDICTGLNYIHGSELKVHGNLTSANCLLDNRWTCKLSGFGVRRCSGERSHPRA</sequence>
<keyword evidence="11" id="KW-0456">Lyase</keyword>
<keyword evidence="3 13" id="KW-0812">Transmembrane</keyword>
<evidence type="ECO:0000256" key="12">
    <source>
        <dbReference type="ARBA" id="ARBA00023293"/>
    </source>
</evidence>
<dbReference type="GO" id="GO:0004383">
    <property type="term" value="F:guanylate cyclase activity"/>
    <property type="evidence" value="ECO:0007669"/>
    <property type="project" value="UniProtKB-EC"/>
</dbReference>
<keyword evidence="8 13" id="KW-0472">Membrane</keyword>
<dbReference type="InterPro" id="IPR050401">
    <property type="entry name" value="Cyclic_nucleotide_synthase"/>
</dbReference>
<evidence type="ECO:0000256" key="3">
    <source>
        <dbReference type="ARBA" id="ARBA00022692"/>
    </source>
</evidence>
<keyword evidence="12" id="KW-0141">cGMP biosynthesis</keyword>
<keyword evidence="5" id="KW-0547">Nucleotide-binding</keyword>
<dbReference type="GO" id="GO:0005525">
    <property type="term" value="F:GTP binding"/>
    <property type="evidence" value="ECO:0007669"/>
    <property type="project" value="UniProtKB-KW"/>
</dbReference>
<dbReference type="GO" id="GO:0001653">
    <property type="term" value="F:peptide receptor activity"/>
    <property type="evidence" value="ECO:0007669"/>
    <property type="project" value="TreeGrafter"/>
</dbReference>
<reference evidence="15 16" key="1">
    <citation type="submission" date="2018-04" db="EMBL/GenBank/DDBJ databases">
        <title>The genome of golden apple snail Pomacea canaliculata provides insight into stress tolerance and invasive adaptation.</title>
        <authorList>
            <person name="Liu C."/>
            <person name="Liu B."/>
            <person name="Ren Y."/>
            <person name="Zhang Y."/>
            <person name="Wang H."/>
            <person name="Li S."/>
            <person name="Jiang F."/>
            <person name="Yin L."/>
            <person name="Zhang G."/>
            <person name="Qian W."/>
            <person name="Fan W."/>
        </authorList>
    </citation>
    <scope>NUCLEOTIDE SEQUENCE [LARGE SCALE GENOMIC DNA]</scope>
    <source>
        <strain evidence="15">SZHN2017</strain>
        <tissue evidence="15">Muscle</tissue>
    </source>
</reference>
<dbReference type="InterPro" id="IPR011009">
    <property type="entry name" value="Kinase-like_dom_sf"/>
</dbReference>
<dbReference type="GO" id="GO:0005524">
    <property type="term" value="F:ATP binding"/>
    <property type="evidence" value="ECO:0007669"/>
    <property type="project" value="InterPro"/>
</dbReference>